<dbReference type="InterPro" id="IPR029711">
    <property type="entry name" value="Haus7-like"/>
</dbReference>
<name>A0A8C8RUN0_9SAUR</name>
<dbReference type="AlphaFoldDB" id="A0A8C8RUN0"/>
<dbReference type="Ensembl" id="ENSPCET00000011517.1">
    <property type="protein sequence ID" value="ENSPCEP00000011150.1"/>
    <property type="gene ID" value="ENSPCEG00000008824.1"/>
</dbReference>
<dbReference type="PANTHER" id="PTHR14352">
    <property type="entry name" value="HAUS AUGMIN-LIKE COMPLEX SUBUNIT 7"/>
    <property type="match status" value="1"/>
</dbReference>
<proteinExistence type="predicted"/>
<dbReference type="Proteomes" id="UP000694393">
    <property type="component" value="Unplaced"/>
</dbReference>
<evidence type="ECO:0000313" key="3">
    <source>
        <dbReference type="Proteomes" id="UP000694393"/>
    </source>
</evidence>
<keyword evidence="1" id="KW-0175">Coiled coil</keyword>
<accession>A0A8C8RUN0</accession>
<dbReference type="PANTHER" id="PTHR14352:SF2">
    <property type="entry name" value="HAUS AUGMIN-LIKE COMPLEX SUBUNIT 7"/>
    <property type="match status" value="1"/>
</dbReference>
<dbReference type="GO" id="GO:0051225">
    <property type="term" value="P:spindle assembly"/>
    <property type="evidence" value="ECO:0007669"/>
    <property type="project" value="TreeGrafter"/>
</dbReference>
<evidence type="ECO:0000256" key="1">
    <source>
        <dbReference type="SAM" id="Coils"/>
    </source>
</evidence>
<sequence length="348" mass="37759">MAAPAAALVFERLKELRCPLLDGVFLAGPEAILRLLCTPSAQRLELLAWLCVRASPLLGEQLASLRDSQTEEKIQEMAKLGSDLLLCRSDDLQLIKGEATAEQQLCFMEQLLDVVGYLGDIAGTNWRDSAASSMEEVFRDATRKNEEFLREVFTSTCLPALLAPALPPCAADIRALLLAETATPHRSRLSRRSSGKVLAELSSSLEEASATLEQLRAECSSLQGGAVPPEPGTALQTLGLAACDAHQLMAAFGQVYQTELQEHCGRAPAPHLSPCGPLGQHLHHALNLCTQELWALAQLSDTSEQVVQVAEQRCGKEGRNPMVTLSMKMEELRRQYRTRLAAAGGLPQ</sequence>
<evidence type="ECO:0000313" key="2">
    <source>
        <dbReference type="Ensembl" id="ENSPCEP00000011150.1"/>
    </source>
</evidence>
<evidence type="ECO:0008006" key="4">
    <source>
        <dbReference type="Google" id="ProtNLM"/>
    </source>
</evidence>
<dbReference type="GO" id="GO:0051011">
    <property type="term" value="F:microtubule minus-end binding"/>
    <property type="evidence" value="ECO:0007669"/>
    <property type="project" value="TreeGrafter"/>
</dbReference>
<organism evidence="2 3">
    <name type="scientific">Pelusios castaneus</name>
    <name type="common">West African mud turtle</name>
    <dbReference type="NCBI Taxonomy" id="367368"/>
    <lineage>
        <taxon>Eukaryota</taxon>
        <taxon>Metazoa</taxon>
        <taxon>Chordata</taxon>
        <taxon>Craniata</taxon>
        <taxon>Vertebrata</taxon>
        <taxon>Euteleostomi</taxon>
        <taxon>Archelosauria</taxon>
        <taxon>Testudinata</taxon>
        <taxon>Testudines</taxon>
        <taxon>Pleurodira</taxon>
        <taxon>Pelomedusidae</taxon>
        <taxon>Pelusios</taxon>
    </lineage>
</organism>
<dbReference type="GO" id="GO:0070652">
    <property type="term" value="C:HAUS complex"/>
    <property type="evidence" value="ECO:0007669"/>
    <property type="project" value="TreeGrafter"/>
</dbReference>
<feature type="coiled-coil region" evidence="1">
    <location>
        <begin position="198"/>
        <end position="225"/>
    </location>
</feature>
<keyword evidence="3" id="KW-1185">Reference proteome</keyword>
<protein>
    <recommendedName>
        <fullName evidence="4">HAUS augmin-like complex subunit 7</fullName>
    </recommendedName>
</protein>
<reference evidence="2" key="1">
    <citation type="submission" date="2025-08" db="UniProtKB">
        <authorList>
            <consortium name="Ensembl"/>
        </authorList>
    </citation>
    <scope>IDENTIFICATION</scope>
</reference>
<dbReference type="GO" id="GO:0031023">
    <property type="term" value="P:microtubule organizing center organization"/>
    <property type="evidence" value="ECO:0007669"/>
    <property type="project" value="TreeGrafter"/>
</dbReference>
<reference evidence="2" key="2">
    <citation type="submission" date="2025-09" db="UniProtKB">
        <authorList>
            <consortium name="Ensembl"/>
        </authorList>
    </citation>
    <scope>IDENTIFICATION</scope>
</reference>